<organism evidence="1 2">
    <name type="scientific">Limosa lapponica baueri</name>
    <dbReference type="NCBI Taxonomy" id="1758121"/>
    <lineage>
        <taxon>Eukaryota</taxon>
        <taxon>Metazoa</taxon>
        <taxon>Chordata</taxon>
        <taxon>Craniata</taxon>
        <taxon>Vertebrata</taxon>
        <taxon>Euteleostomi</taxon>
        <taxon>Archelosauria</taxon>
        <taxon>Archosauria</taxon>
        <taxon>Dinosauria</taxon>
        <taxon>Saurischia</taxon>
        <taxon>Theropoda</taxon>
        <taxon>Coelurosauria</taxon>
        <taxon>Aves</taxon>
        <taxon>Neognathae</taxon>
        <taxon>Neoaves</taxon>
        <taxon>Charadriiformes</taxon>
        <taxon>Scolopacidae</taxon>
        <taxon>Limosa</taxon>
    </lineage>
</organism>
<protein>
    <submittedName>
        <fullName evidence="1">Uncharacterized protein</fullName>
    </submittedName>
</protein>
<accession>A0A2I0UBK9</accession>
<keyword evidence="2" id="KW-1185">Reference proteome</keyword>
<dbReference type="EMBL" id="KZ505904">
    <property type="protein sequence ID" value="PKU43432.1"/>
    <property type="molecule type" value="Genomic_DNA"/>
</dbReference>
<evidence type="ECO:0000313" key="1">
    <source>
        <dbReference type="EMBL" id="PKU43432.1"/>
    </source>
</evidence>
<evidence type="ECO:0000313" key="2">
    <source>
        <dbReference type="Proteomes" id="UP000233556"/>
    </source>
</evidence>
<dbReference type="AlphaFoldDB" id="A0A2I0UBK9"/>
<sequence>MTNSRAEEEGNEHQLEDLAMERSLKTSAMQGLRFGQPISKNFVSQAEVGFALLSELQLLEVQEQATSRHEWVTGEDQAIPPSFASALVAMRAGKCGVHHGLAGIRTIPGVSLAADSASVQQPMRLEQATQERKMDANLKRELQDHLETNCLESVCALVKSSLQAVLCFEQKDRLIQQRIAELDAPSFSVKLHDICNIAELDTRLLVALYLQAGIEANGNSYAKANMGAWGGASPAKQSCGRYSDAPPLWQDYESCLASAAFCGVKSSAITMAKARVAL</sequence>
<proteinExistence type="predicted"/>
<gene>
    <name evidence="1" type="ORF">llap_6265</name>
</gene>
<dbReference type="Proteomes" id="UP000233556">
    <property type="component" value="Unassembled WGS sequence"/>
</dbReference>
<name>A0A2I0UBK9_LIMLA</name>
<reference evidence="2" key="2">
    <citation type="submission" date="2017-12" db="EMBL/GenBank/DDBJ databases">
        <title>Genome sequence of the Bar-tailed Godwit (Limosa lapponica baueri).</title>
        <authorList>
            <person name="Lima N.C.B."/>
            <person name="Parody-Merino A.M."/>
            <person name="Battley P.F."/>
            <person name="Fidler A.E."/>
            <person name="Prosdocimi F."/>
        </authorList>
    </citation>
    <scope>NUCLEOTIDE SEQUENCE [LARGE SCALE GENOMIC DNA]</scope>
</reference>
<reference evidence="2" key="1">
    <citation type="submission" date="2017-11" db="EMBL/GenBank/DDBJ databases">
        <authorList>
            <person name="Lima N.C."/>
            <person name="Parody-Merino A.M."/>
            <person name="Battley P.F."/>
            <person name="Fidler A.E."/>
            <person name="Prosdocimi F."/>
        </authorList>
    </citation>
    <scope>NUCLEOTIDE SEQUENCE [LARGE SCALE GENOMIC DNA]</scope>
</reference>